<sequence>MMLKALLPLAGLLTSVMAQASSVVPTSAAATAEASEAPSFPAPDLAKIKAVPQSKFKSYKLGSLLREETISNNETSASGISKRWTCTSNPIFTWGDADNTLGIRITNGDTGGYRGFYVYHNSCDGSPYKYIWIAPGETRFVSLPALFEGRIIRGEDYLLNGKPQLLATWFEFNFDQFNVAWGDVSSIRGTDGAVLMWSEDGSGAWKGWDWWILDGAPIEAYAQKASGPWVLKWTVNNDHSINRAVRDYLMRTVGADRIYVDDDHGNPVISSRNGRFGTYWGPGRP</sequence>
<comment type="caution">
    <text evidence="2">The sequence shown here is derived from an EMBL/GenBank/DDBJ whole genome shotgun (WGS) entry which is preliminary data.</text>
</comment>
<gene>
    <name evidence="2" type="ORF">QBC37DRAFT_430880</name>
</gene>
<dbReference type="Proteomes" id="UP001301769">
    <property type="component" value="Unassembled WGS sequence"/>
</dbReference>
<protein>
    <submittedName>
        <fullName evidence="2">Uncharacterized protein</fullName>
    </submittedName>
</protein>
<feature type="signal peptide" evidence="1">
    <location>
        <begin position="1"/>
        <end position="18"/>
    </location>
</feature>
<organism evidence="2 3">
    <name type="scientific">Rhypophila decipiens</name>
    <dbReference type="NCBI Taxonomy" id="261697"/>
    <lineage>
        <taxon>Eukaryota</taxon>
        <taxon>Fungi</taxon>
        <taxon>Dikarya</taxon>
        <taxon>Ascomycota</taxon>
        <taxon>Pezizomycotina</taxon>
        <taxon>Sordariomycetes</taxon>
        <taxon>Sordariomycetidae</taxon>
        <taxon>Sordariales</taxon>
        <taxon>Naviculisporaceae</taxon>
        <taxon>Rhypophila</taxon>
    </lineage>
</organism>
<keyword evidence="3" id="KW-1185">Reference proteome</keyword>
<accession>A0AAN7B3N7</accession>
<evidence type="ECO:0000256" key="1">
    <source>
        <dbReference type="SAM" id="SignalP"/>
    </source>
</evidence>
<dbReference type="AlphaFoldDB" id="A0AAN7B3N7"/>
<reference evidence="2" key="2">
    <citation type="submission" date="2023-05" db="EMBL/GenBank/DDBJ databases">
        <authorList>
            <consortium name="Lawrence Berkeley National Laboratory"/>
            <person name="Steindorff A."/>
            <person name="Hensen N."/>
            <person name="Bonometti L."/>
            <person name="Westerberg I."/>
            <person name="Brannstrom I.O."/>
            <person name="Guillou S."/>
            <person name="Cros-Aarteil S."/>
            <person name="Calhoun S."/>
            <person name="Haridas S."/>
            <person name="Kuo A."/>
            <person name="Mondo S."/>
            <person name="Pangilinan J."/>
            <person name="Riley R."/>
            <person name="Labutti K."/>
            <person name="Andreopoulos B."/>
            <person name="Lipzen A."/>
            <person name="Chen C."/>
            <person name="Yanf M."/>
            <person name="Daum C."/>
            <person name="Ng V."/>
            <person name="Clum A."/>
            <person name="Ohm R."/>
            <person name="Martin F."/>
            <person name="Silar P."/>
            <person name="Natvig D."/>
            <person name="Lalanne C."/>
            <person name="Gautier V."/>
            <person name="Ament-Velasquez S.L."/>
            <person name="Kruys A."/>
            <person name="Hutchinson M.I."/>
            <person name="Powell A.J."/>
            <person name="Barry K."/>
            <person name="Miller A.N."/>
            <person name="Grigoriev I.V."/>
            <person name="Debuchy R."/>
            <person name="Gladieux P."/>
            <person name="Thoren M.H."/>
            <person name="Johannesson H."/>
        </authorList>
    </citation>
    <scope>NUCLEOTIDE SEQUENCE</scope>
    <source>
        <strain evidence="2">PSN293</strain>
    </source>
</reference>
<evidence type="ECO:0000313" key="3">
    <source>
        <dbReference type="Proteomes" id="UP001301769"/>
    </source>
</evidence>
<dbReference type="EMBL" id="MU858216">
    <property type="protein sequence ID" value="KAK4209109.1"/>
    <property type="molecule type" value="Genomic_DNA"/>
</dbReference>
<keyword evidence="1" id="KW-0732">Signal</keyword>
<reference evidence="2" key="1">
    <citation type="journal article" date="2023" name="Mol. Phylogenet. Evol.">
        <title>Genome-scale phylogeny and comparative genomics of the fungal order Sordariales.</title>
        <authorList>
            <person name="Hensen N."/>
            <person name="Bonometti L."/>
            <person name="Westerberg I."/>
            <person name="Brannstrom I.O."/>
            <person name="Guillou S."/>
            <person name="Cros-Aarteil S."/>
            <person name="Calhoun S."/>
            <person name="Haridas S."/>
            <person name="Kuo A."/>
            <person name="Mondo S."/>
            <person name="Pangilinan J."/>
            <person name="Riley R."/>
            <person name="LaButti K."/>
            <person name="Andreopoulos B."/>
            <person name="Lipzen A."/>
            <person name="Chen C."/>
            <person name="Yan M."/>
            <person name="Daum C."/>
            <person name="Ng V."/>
            <person name="Clum A."/>
            <person name="Steindorff A."/>
            <person name="Ohm R.A."/>
            <person name="Martin F."/>
            <person name="Silar P."/>
            <person name="Natvig D.O."/>
            <person name="Lalanne C."/>
            <person name="Gautier V."/>
            <person name="Ament-Velasquez S.L."/>
            <person name="Kruys A."/>
            <person name="Hutchinson M.I."/>
            <person name="Powell A.J."/>
            <person name="Barry K."/>
            <person name="Miller A.N."/>
            <person name="Grigoriev I.V."/>
            <person name="Debuchy R."/>
            <person name="Gladieux P."/>
            <person name="Hiltunen Thoren M."/>
            <person name="Johannesson H."/>
        </authorList>
    </citation>
    <scope>NUCLEOTIDE SEQUENCE</scope>
    <source>
        <strain evidence="2">PSN293</strain>
    </source>
</reference>
<feature type="chain" id="PRO_5042944267" evidence="1">
    <location>
        <begin position="19"/>
        <end position="285"/>
    </location>
</feature>
<proteinExistence type="predicted"/>
<name>A0AAN7B3N7_9PEZI</name>
<evidence type="ECO:0000313" key="2">
    <source>
        <dbReference type="EMBL" id="KAK4209109.1"/>
    </source>
</evidence>